<evidence type="ECO:0000259" key="2">
    <source>
        <dbReference type="Pfam" id="PF00108"/>
    </source>
</evidence>
<gene>
    <name evidence="4" type="ORF">HLB00_02640</name>
</gene>
<name>A0A7K4FLR6_9ARCH</name>
<dbReference type="PIRSF" id="PIRSF000429">
    <property type="entry name" value="Ac-CoA_Ac_transf"/>
    <property type="match status" value="1"/>
</dbReference>
<dbReference type="PANTHER" id="PTHR42870:SF6">
    <property type="entry name" value="ACETYL-COA C-ACYLTRANSFERASE"/>
    <property type="match status" value="1"/>
</dbReference>
<reference evidence="4 5" key="1">
    <citation type="submission" date="2020-05" db="EMBL/GenBank/DDBJ databases">
        <authorList>
            <person name="Zhang R."/>
        </authorList>
    </citation>
    <scope>NUCLEOTIDE SEQUENCE [LARGE SCALE GENOMIC DNA]</scope>
    <source>
        <strain evidence="4 5">DSM 28986</strain>
    </source>
</reference>
<protein>
    <submittedName>
        <fullName evidence="4">Thiolase domain-containing protein</fullName>
    </submittedName>
</protein>
<dbReference type="InterPro" id="IPR055140">
    <property type="entry name" value="Thiolase_C_2"/>
</dbReference>
<comment type="caution">
    <text evidence="4">The sequence shown here is derived from an EMBL/GenBank/DDBJ whole genome shotgun (WGS) entry which is preliminary data.</text>
</comment>
<dbReference type="CDD" id="cd00829">
    <property type="entry name" value="SCP-x_thiolase"/>
    <property type="match status" value="1"/>
</dbReference>
<dbReference type="Pfam" id="PF00108">
    <property type="entry name" value="Thiolase_N"/>
    <property type="match status" value="1"/>
</dbReference>
<dbReference type="InterPro" id="IPR020616">
    <property type="entry name" value="Thiolase_N"/>
</dbReference>
<accession>A0A7K4FLR6</accession>
<feature type="domain" description="Thiolase N-terminal" evidence="2">
    <location>
        <begin position="21"/>
        <end position="243"/>
    </location>
</feature>
<keyword evidence="1" id="KW-0414">Isoprene biosynthesis</keyword>
<organism evidence="4 5">
    <name type="scientific">Ferroplasma acidiphilum</name>
    <dbReference type="NCBI Taxonomy" id="74969"/>
    <lineage>
        <taxon>Archaea</taxon>
        <taxon>Methanobacteriati</taxon>
        <taxon>Thermoplasmatota</taxon>
        <taxon>Thermoplasmata</taxon>
        <taxon>Thermoplasmatales</taxon>
        <taxon>Ferroplasmaceae</taxon>
        <taxon>Ferroplasma</taxon>
    </lineage>
</organism>
<evidence type="ECO:0000313" key="5">
    <source>
        <dbReference type="Proteomes" id="UP000546917"/>
    </source>
</evidence>
<proteinExistence type="predicted"/>
<sequence length="403" mass="43168">MPYIQSLGKYWLWVIALSNEVYIIGAGETKFGELWDKSLRNLAVEAGLKAVEDAGIYSKDIDAIYGANSLAGIINMQENIGALIADFSGLSAEGIPSLRVESSTASGGAALRDAYLSIKSGEYDVVVVGGVEKMTDIHGSDILEKSSSILDREWEAFFGATPAAMAALIARKYMHDFGVEKEALSMFSVNDHLNGSKNPDAQFRNKLTIQQAMNSTAVADPLNMMDCSPMSDGAAAVVLASESFIKKNKREGVRILSSAVAEDYLSVGSRKSIYTLNSTKLAVEKALRKSGIKRNDISFMEVHDSFSIFGLLELEDLGFAEKGKAKDLVYDEIKLNGSIPVNPSGGLKAKGDPYGAVGVGQAVDAYRQLKGKAGDNQIKDAKYALLHNMAGTGTSSIIHILGE</sequence>
<dbReference type="PANTHER" id="PTHR42870">
    <property type="entry name" value="ACETYL-COA C-ACETYLTRANSFERASE"/>
    <property type="match status" value="1"/>
</dbReference>
<dbReference type="Pfam" id="PF22691">
    <property type="entry name" value="Thiolase_C_1"/>
    <property type="match status" value="1"/>
</dbReference>
<evidence type="ECO:0000313" key="4">
    <source>
        <dbReference type="EMBL" id="NOL59731.1"/>
    </source>
</evidence>
<dbReference type="GO" id="GO:0008299">
    <property type="term" value="P:isoprenoid biosynthetic process"/>
    <property type="evidence" value="ECO:0007669"/>
    <property type="project" value="UniProtKB-KW"/>
</dbReference>
<dbReference type="AlphaFoldDB" id="A0A7K4FLR6"/>
<dbReference type="InterPro" id="IPR002155">
    <property type="entry name" value="Thiolase"/>
</dbReference>
<evidence type="ECO:0000259" key="3">
    <source>
        <dbReference type="Pfam" id="PF22691"/>
    </source>
</evidence>
<dbReference type="NCBIfam" id="NF004720">
    <property type="entry name" value="PRK06064.1"/>
    <property type="match status" value="1"/>
</dbReference>
<dbReference type="Proteomes" id="UP000546917">
    <property type="component" value="Unassembled WGS sequence"/>
</dbReference>
<dbReference type="SUPFAM" id="SSF53901">
    <property type="entry name" value="Thiolase-like"/>
    <property type="match status" value="2"/>
</dbReference>
<dbReference type="InterPro" id="IPR016039">
    <property type="entry name" value="Thiolase-like"/>
</dbReference>
<dbReference type="EMBL" id="JABGBP010000084">
    <property type="protein sequence ID" value="NOL59731.1"/>
    <property type="molecule type" value="Genomic_DNA"/>
</dbReference>
<evidence type="ECO:0000256" key="1">
    <source>
        <dbReference type="ARBA" id="ARBA00023229"/>
    </source>
</evidence>
<dbReference type="Gene3D" id="3.40.47.10">
    <property type="match status" value="1"/>
</dbReference>
<feature type="domain" description="Thiolase C-terminal" evidence="3">
    <location>
        <begin position="263"/>
        <end position="402"/>
    </location>
</feature>
<dbReference type="GO" id="GO:0016747">
    <property type="term" value="F:acyltransferase activity, transferring groups other than amino-acyl groups"/>
    <property type="evidence" value="ECO:0007669"/>
    <property type="project" value="InterPro"/>
</dbReference>